<evidence type="ECO:0000313" key="2">
    <source>
        <dbReference type="Proteomes" id="UP001151699"/>
    </source>
</evidence>
<dbReference type="AlphaFoldDB" id="A0A9Q0N1I3"/>
<gene>
    <name evidence="1" type="primary">Dscam2_7</name>
    <name evidence="1" type="ORF">Bhyg_06818</name>
</gene>
<dbReference type="OrthoDB" id="8012997at2759"/>
<name>A0A9Q0N1I3_9DIPT</name>
<sequence>MNDGKYHMLPTGELLVINITRTDAQRSYRCRTHHQLTQEAVVSENVGRIQLTDMREPVPPIMNDKLIQLTVRIDDVLVLPCVAYASPRPAYRTEETLRLEIKFRSKTFKKHCPENTFTLKSQRPNHESNLSIQLLLY</sequence>
<organism evidence="1 2">
    <name type="scientific">Pseudolycoriella hygida</name>
    <dbReference type="NCBI Taxonomy" id="35572"/>
    <lineage>
        <taxon>Eukaryota</taxon>
        <taxon>Metazoa</taxon>
        <taxon>Ecdysozoa</taxon>
        <taxon>Arthropoda</taxon>
        <taxon>Hexapoda</taxon>
        <taxon>Insecta</taxon>
        <taxon>Pterygota</taxon>
        <taxon>Neoptera</taxon>
        <taxon>Endopterygota</taxon>
        <taxon>Diptera</taxon>
        <taxon>Nematocera</taxon>
        <taxon>Sciaroidea</taxon>
        <taxon>Sciaridae</taxon>
        <taxon>Pseudolycoriella</taxon>
    </lineage>
</organism>
<reference evidence="1" key="1">
    <citation type="submission" date="2022-07" db="EMBL/GenBank/DDBJ databases">
        <authorList>
            <person name="Trinca V."/>
            <person name="Uliana J.V.C."/>
            <person name="Torres T.T."/>
            <person name="Ward R.J."/>
            <person name="Monesi N."/>
        </authorList>
    </citation>
    <scope>NUCLEOTIDE SEQUENCE</scope>
    <source>
        <strain evidence="1">HSMRA1968</strain>
        <tissue evidence="1">Whole embryos</tissue>
    </source>
</reference>
<accession>A0A9Q0N1I3</accession>
<dbReference type="EMBL" id="WJQU01000002">
    <property type="protein sequence ID" value="KAJ6641873.1"/>
    <property type="molecule type" value="Genomic_DNA"/>
</dbReference>
<evidence type="ECO:0000313" key="1">
    <source>
        <dbReference type="EMBL" id="KAJ6641873.1"/>
    </source>
</evidence>
<dbReference type="InterPro" id="IPR013783">
    <property type="entry name" value="Ig-like_fold"/>
</dbReference>
<dbReference type="Proteomes" id="UP001151699">
    <property type="component" value="Chromosome B"/>
</dbReference>
<dbReference type="Gene3D" id="2.60.40.10">
    <property type="entry name" value="Immunoglobulins"/>
    <property type="match status" value="1"/>
</dbReference>
<protein>
    <submittedName>
        <fullName evidence="1">Down syndrome cell adhesion molecule-like protein Dscam2</fullName>
    </submittedName>
</protein>
<proteinExistence type="predicted"/>
<keyword evidence="2" id="KW-1185">Reference proteome</keyword>
<comment type="caution">
    <text evidence="1">The sequence shown here is derived from an EMBL/GenBank/DDBJ whole genome shotgun (WGS) entry which is preliminary data.</text>
</comment>